<dbReference type="PIRSF" id="PIRSF020481">
    <property type="entry name" value="BAP"/>
    <property type="match status" value="1"/>
</dbReference>
<dbReference type="Pfam" id="PF26078">
    <property type="entry name" value="Baseplate_J_M"/>
    <property type="match status" value="1"/>
</dbReference>
<comment type="caution">
    <text evidence="2">The sequence shown here is derived from an EMBL/GenBank/DDBJ whole genome shotgun (WGS) entry which is preliminary data.</text>
</comment>
<reference evidence="2 3" key="1">
    <citation type="submission" date="2015-06" db="EMBL/GenBank/DDBJ databases">
        <title>Draft genome sequencing of a biphenyl-degrading bacterium, Janthinobacterium lividum MEG1.</title>
        <authorList>
            <person name="Shimodaira J."/>
            <person name="Hatta T."/>
        </authorList>
    </citation>
    <scope>NUCLEOTIDE SEQUENCE [LARGE SCALE GENOMIC DNA]</scope>
    <source>
        <strain evidence="2 3">MEG1</strain>
    </source>
</reference>
<dbReference type="RefSeq" id="WP_071078989.1">
    <property type="nucleotide sequence ID" value="NZ_LFKP01000011.1"/>
</dbReference>
<dbReference type="EMBL" id="LFKP01000011">
    <property type="protein sequence ID" value="OHV94920.1"/>
    <property type="molecule type" value="Genomic_DNA"/>
</dbReference>
<dbReference type="AlphaFoldDB" id="A0A1S1U393"/>
<dbReference type="InterPro" id="IPR014507">
    <property type="entry name" value="Baseplate_assembly_J_pred"/>
</dbReference>
<dbReference type="InterPro" id="IPR058531">
    <property type="entry name" value="Baseplate_J_M"/>
</dbReference>
<evidence type="ECO:0000259" key="1">
    <source>
        <dbReference type="Pfam" id="PF26078"/>
    </source>
</evidence>
<sequence length="292" mass="30583">MSTTIDLSMLPAPTVIEALDYETLLAARRADLVARYPAAADVITLESEPLNKLLEESAYRELILRQRINDAARGVMLAFATGADLDHLAALFDIARLDGEVDDALRPRTQQSLYRLSVAGPKEAYASHARAASPYIKDVAVTSPTPGTVLLTILSTKGNGTAAASQIAAINAALSADTVRPICDTVAVQSAVVTEYSVVATLETMGGPSSQAVRAAAQAAAEDYTRNAHQIGNAITRSGLYAALRQPGVTRVTLASPVQPAGDNDILIQPAALGAAWCMSVTITLSDERGSP</sequence>
<dbReference type="Proteomes" id="UP000179840">
    <property type="component" value="Unassembled WGS sequence"/>
</dbReference>
<proteinExistence type="predicted"/>
<protein>
    <recommendedName>
        <fullName evidence="1">Baseplate J-like central domain-containing protein</fullName>
    </recommendedName>
</protein>
<gene>
    <name evidence="2" type="ORF">AKG95_21710</name>
</gene>
<name>A0A1S1U393_9BURK</name>
<evidence type="ECO:0000313" key="2">
    <source>
        <dbReference type="EMBL" id="OHV94920.1"/>
    </source>
</evidence>
<evidence type="ECO:0000313" key="3">
    <source>
        <dbReference type="Proteomes" id="UP000179840"/>
    </source>
</evidence>
<organism evidence="2 3">
    <name type="scientific">Janthinobacterium lividum</name>
    <dbReference type="NCBI Taxonomy" id="29581"/>
    <lineage>
        <taxon>Bacteria</taxon>
        <taxon>Pseudomonadati</taxon>
        <taxon>Pseudomonadota</taxon>
        <taxon>Betaproteobacteria</taxon>
        <taxon>Burkholderiales</taxon>
        <taxon>Oxalobacteraceae</taxon>
        <taxon>Janthinobacterium</taxon>
    </lineage>
</organism>
<accession>A0A1S1U393</accession>
<feature type="domain" description="Baseplate J-like central" evidence="1">
    <location>
        <begin position="118"/>
        <end position="189"/>
    </location>
</feature>